<dbReference type="STRING" id="29354.IO98_10885"/>
<evidence type="ECO:0000313" key="4">
    <source>
        <dbReference type="Proteomes" id="UP000028525"/>
    </source>
</evidence>
<dbReference type="Gene3D" id="3.40.190.10">
    <property type="entry name" value="Periplasmic binding protein-like II"/>
    <property type="match status" value="2"/>
</dbReference>
<keyword evidence="4" id="KW-1185">Reference proteome</keyword>
<accession>A0A084JM20</accession>
<dbReference type="AlphaFoldDB" id="A0A084JM20"/>
<dbReference type="RefSeq" id="WP_038280909.1">
    <property type="nucleotide sequence ID" value="NZ_JPME01000013.1"/>
</dbReference>
<feature type="region of interest" description="Disordered" evidence="1">
    <location>
        <begin position="31"/>
        <end position="60"/>
    </location>
</feature>
<reference evidence="3 4" key="1">
    <citation type="submission" date="2014-07" db="EMBL/GenBank/DDBJ databases">
        <title>Draft genome of Clostridium celerecrescens 152B isolated from sediments associated with methane hydrate from Krishna Godavari basin.</title>
        <authorList>
            <person name="Honkalas V.S."/>
            <person name="Dabir A.P."/>
            <person name="Arora P."/>
            <person name="Dhakephalkar P.K."/>
        </authorList>
    </citation>
    <scope>NUCLEOTIDE SEQUENCE [LARGE SCALE GENOMIC DNA]</scope>
    <source>
        <strain evidence="3 4">152B</strain>
    </source>
</reference>
<dbReference type="InterPro" id="IPR006059">
    <property type="entry name" value="SBP"/>
</dbReference>
<dbReference type="PANTHER" id="PTHR43649">
    <property type="entry name" value="ARABINOSE-BINDING PROTEIN-RELATED"/>
    <property type="match status" value="1"/>
</dbReference>
<dbReference type="PROSITE" id="PS51257">
    <property type="entry name" value="PROKAR_LIPOPROTEIN"/>
    <property type="match status" value="1"/>
</dbReference>
<feature type="signal peptide" evidence="2">
    <location>
        <begin position="1"/>
        <end position="21"/>
    </location>
</feature>
<gene>
    <name evidence="3" type="ORF">IO98_10885</name>
</gene>
<evidence type="ECO:0000256" key="1">
    <source>
        <dbReference type="SAM" id="MobiDB-lite"/>
    </source>
</evidence>
<feature type="chain" id="PRO_5039453207" evidence="2">
    <location>
        <begin position="22"/>
        <end position="473"/>
    </location>
</feature>
<proteinExistence type="predicted"/>
<evidence type="ECO:0000256" key="2">
    <source>
        <dbReference type="SAM" id="SignalP"/>
    </source>
</evidence>
<dbReference type="SUPFAM" id="SSF53850">
    <property type="entry name" value="Periplasmic binding protein-like II"/>
    <property type="match status" value="1"/>
</dbReference>
<keyword evidence="2" id="KW-0732">Signal</keyword>
<comment type="caution">
    <text evidence="3">The sequence shown here is derived from an EMBL/GenBank/DDBJ whole genome shotgun (WGS) entry which is preliminary data.</text>
</comment>
<evidence type="ECO:0000313" key="3">
    <source>
        <dbReference type="EMBL" id="KEZ90004.1"/>
    </source>
</evidence>
<sequence>MKKMKKVAAAVLASTMVLSLAACQGSGAKTEATAQGKTEAGSGETGKTAETPGTGGKTKISITFRDGGSDALKNWFEHAYETYDKKDSIELDIAPITASEGDYFAKVALALQSADTAPDIVCEDTFQLPSDVAAGYLTDLSGYLKDYKEWNDGTFYGPLVDGVTYSDGSVYGIPYCTDTRGLWYNKDIFKAAGLDTEWQPKTWQEILDTCKVIKEKCPDVVPFWCNSGVASGEATSMQTYEMLLYGTGEQLLDENDKWIASSENILKSLNFINTIYKDGYGPSLSKVLNGEAGNIASREYLPGGKLAISLDGYWMTGNYKETGSAPWPEYKDKLGIAAMPTSEGQKPGSITMSGGWALSIPQLSDQKDASMDFIKHCMSYDIYLDTIIAQGNIATRTDIAADPTYASQPFMEKCTGFLSGAFYRPRNSQYSTVTTHIQTMVESVVSGTSPEDAMAQYKSDVTNSVGADNTVTK</sequence>
<dbReference type="PANTHER" id="PTHR43649:SF14">
    <property type="entry name" value="BLR3389 PROTEIN"/>
    <property type="match status" value="1"/>
</dbReference>
<organism evidence="3 4">
    <name type="scientific">Lacrimispora celerecrescens</name>
    <dbReference type="NCBI Taxonomy" id="29354"/>
    <lineage>
        <taxon>Bacteria</taxon>
        <taxon>Bacillati</taxon>
        <taxon>Bacillota</taxon>
        <taxon>Clostridia</taxon>
        <taxon>Lachnospirales</taxon>
        <taxon>Lachnospiraceae</taxon>
        <taxon>Lacrimispora</taxon>
    </lineage>
</organism>
<dbReference type="Pfam" id="PF01547">
    <property type="entry name" value="SBP_bac_1"/>
    <property type="match status" value="1"/>
</dbReference>
<dbReference type="Proteomes" id="UP000028525">
    <property type="component" value="Unassembled WGS sequence"/>
</dbReference>
<dbReference type="EMBL" id="JPME01000013">
    <property type="protein sequence ID" value="KEZ90004.1"/>
    <property type="molecule type" value="Genomic_DNA"/>
</dbReference>
<dbReference type="OrthoDB" id="9795467at2"/>
<name>A0A084JM20_9FIRM</name>
<dbReference type="InterPro" id="IPR050490">
    <property type="entry name" value="Bact_solute-bd_prot1"/>
</dbReference>
<protein>
    <submittedName>
        <fullName evidence="3">ABC transporter substrate-binding protein</fullName>
    </submittedName>
</protein>